<dbReference type="Proteomes" id="UP000800094">
    <property type="component" value="Unassembled WGS sequence"/>
</dbReference>
<dbReference type="GeneID" id="54588129"/>
<evidence type="ECO:0000256" key="1">
    <source>
        <dbReference type="SAM" id="MobiDB-lite"/>
    </source>
</evidence>
<feature type="region of interest" description="Disordered" evidence="1">
    <location>
        <begin position="224"/>
        <end position="260"/>
    </location>
</feature>
<feature type="compositionally biased region" description="Basic and acidic residues" evidence="1">
    <location>
        <begin position="224"/>
        <end position="234"/>
    </location>
</feature>
<reference evidence="2" key="1">
    <citation type="journal article" date="2020" name="Stud. Mycol.">
        <title>101 Dothideomycetes genomes: a test case for predicting lifestyles and emergence of pathogens.</title>
        <authorList>
            <person name="Haridas S."/>
            <person name="Albert R."/>
            <person name="Binder M."/>
            <person name="Bloem J."/>
            <person name="Labutti K."/>
            <person name="Salamov A."/>
            <person name="Andreopoulos B."/>
            <person name="Baker S."/>
            <person name="Barry K."/>
            <person name="Bills G."/>
            <person name="Bluhm B."/>
            <person name="Cannon C."/>
            <person name="Castanera R."/>
            <person name="Culley D."/>
            <person name="Daum C."/>
            <person name="Ezra D."/>
            <person name="Gonzalez J."/>
            <person name="Henrissat B."/>
            <person name="Kuo A."/>
            <person name="Liang C."/>
            <person name="Lipzen A."/>
            <person name="Lutzoni F."/>
            <person name="Magnuson J."/>
            <person name="Mondo S."/>
            <person name="Nolan M."/>
            <person name="Ohm R."/>
            <person name="Pangilinan J."/>
            <person name="Park H.-J."/>
            <person name="Ramirez L."/>
            <person name="Alfaro M."/>
            <person name="Sun H."/>
            <person name="Tritt A."/>
            <person name="Yoshinaga Y."/>
            <person name="Zwiers L.-H."/>
            <person name="Turgeon B."/>
            <person name="Goodwin S."/>
            <person name="Spatafora J."/>
            <person name="Crous P."/>
            <person name="Grigoriev I."/>
        </authorList>
    </citation>
    <scope>NUCLEOTIDE SEQUENCE</scope>
    <source>
        <strain evidence="2">CBS 122368</strain>
    </source>
</reference>
<evidence type="ECO:0000313" key="2">
    <source>
        <dbReference type="EMBL" id="KAF2250560.1"/>
    </source>
</evidence>
<feature type="region of interest" description="Disordered" evidence="1">
    <location>
        <begin position="1"/>
        <end position="30"/>
    </location>
</feature>
<organism evidence="2 3">
    <name type="scientific">Trematosphaeria pertusa</name>
    <dbReference type="NCBI Taxonomy" id="390896"/>
    <lineage>
        <taxon>Eukaryota</taxon>
        <taxon>Fungi</taxon>
        <taxon>Dikarya</taxon>
        <taxon>Ascomycota</taxon>
        <taxon>Pezizomycotina</taxon>
        <taxon>Dothideomycetes</taxon>
        <taxon>Pleosporomycetidae</taxon>
        <taxon>Pleosporales</taxon>
        <taxon>Massarineae</taxon>
        <taxon>Trematosphaeriaceae</taxon>
        <taxon>Trematosphaeria</taxon>
    </lineage>
</organism>
<protein>
    <submittedName>
        <fullName evidence="2">Uncharacterized protein</fullName>
    </submittedName>
</protein>
<feature type="compositionally biased region" description="Low complexity" evidence="1">
    <location>
        <begin position="76"/>
        <end position="92"/>
    </location>
</feature>
<name>A0A6A6ILZ7_9PLEO</name>
<dbReference type="RefSeq" id="XP_033685564.1">
    <property type="nucleotide sequence ID" value="XM_033834799.1"/>
</dbReference>
<dbReference type="EMBL" id="ML987193">
    <property type="protein sequence ID" value="KAF2250560.1"/>
    <property type="molecule type" value="Genomic_DNA"/>
</dbReference>
<evidence type="ECO:0000313" key="3">
    <source>
        <dbReference type="Proteomes" id="UP000800094"/>
    </source>
</evidence>
<feature type="compositionally biased region" description="Low complexity" evidence="1">
    <location>
        <begin position="142"/>
        <end position="153"/>
    </location>
</feature>
<proteinExistence type="predicted"/>
<gene>
    <name evidence="2" type="ORF">BU26DRAFT_591433</name>
</gene>
<dbReference type="AlphaFoldDB" id="A0A6A6ILZ7"/>
<accession>A0A6A6ILZ7</accession>
<feature type="compositionally biased region" description="Pro residues" evidence="1">
    <location>
        <begin position="109"/>
        <end position="122"/>
    </location>
</feature>
<feature type="region of interest" description="Disordered" evidence="1">
    <location>
        <begin position="60"/>
        <end position="155"/>
    </location>
</feature>
<keyword evidence="3" id="KW-1185">Reference proteome</keyword>
<sequence>MSTRTPTSNPAQAGSWANTDTAHTAEAQSAQQEWITTVLQTQHDRVVAVVDELLDNPFAEAEESTSTSRPSIPTAPSLYQPSSSSLSYSSSPDGDEEEFGPFQSASTPTPLPSSPTPTPPTNPFKHPIYLPKPAQDTDKLIPSSSHPAPAPASETHPMALEYGTLVAHGVIGAVQARFDAGTRRVRRAGKLALRKLQIAREKAGREAREAREAVVVGEYMRREAPAAERGKGSDVEGSGGIKAKAEGKEEKKKKKEKRVDMNGVVKPVSWGTVGEGAHAEMGGMQEEVDEFMEAEKKVWEGWVSVPFGSS</sequence>